<keyword evidence="2" id="KW-1185">Reference proteome</keyword>
<proteinExistence type="predicted"/>
<dbReference type="PANTHER" id="PTHR32278:SF2">
    <property type="entry name" value="PROTEIN PHLOEM PROTEIN 2-LIKE A9"/>
    <property type="match status" value="1"/>
</dbReference>
<name>A0ABU6R737_9FABA</name>
<dbReference type="Pfam" id="PF14299">
    <property type="entry name" value="PP2"/>
    <property type="match status" value="1"/>
</dbReference>
<dbReference type="InterPro" id="IPR025886">
    <property type="entry name" value="PP2-like"/>
</dbReference>
<protein>
    <submittedName>
        <fullName evidence="1">Uncharacterized protein</fullName>
    </submittedName>
</protein>
<reference evidence="1 2" key="1">
    <citation type="journal article" date="2023" name="Plants (Basel)">
        <title>Bridging the Gap: Combining Genomics and Transcriptomics Approaches to Understand Stylosanthes scabra, an Orphan Legume from the Brazilian Caatinga.</title>
        <authorList>
            <person name="Ferreira-Neto J.R.C."/>
            <person name="da Silva M.D."/>
            <person name="Binneck E."/>
            <person name="de Melo N.F."/>
            <person name="da Silva R.H."/>
            <person name="de Melo A.L.T.M."/>
            <person name="Pandolfi V."/>
            <person name="Bustamante F.O."/>
            <person name="Brasileiro-Vidal A.C."/>
            <person name="Benko-Iseppon A.M."/>
        </authorList>
    </citation>
    <scope>NUCLEOTIDE SEQUENCE [LARGE SCALE GENOMIC DNA]</scope>
    <source>
        <tissue evidence="1">Leaves</tissue>
    </source>
</reference>
<gene>
    <name evidence="1" type="ORF">PIB30_014823</name>
</gene>
<evidence type="ECO:0000313" key="2">
    <source>
        <dbReference type="Proteomes" id="UP001341840"/>
    </source>
</evidence>
<dbReference type="Proteomes" id="UP001341840">
    <property type="component" value="Unassembled WGS sequence"/>
</dbReference>
<comment type="caution">
    <text evidence="1">The sequence shown here is derived from an EMBL/GenBank/DDBJ whole genome shotgun (WGS) entry which is preliminary data.</text>
</comment>
<accession>A0ABU6R737</accession>
<dbReference type="PANTHER" id="PTHR32278">
    <property type="entry name" value="F-BOX DOMAIN-CONTAINING PROTEIN"/>
    <property type="match status" value="1"/>
</dbReference>
<sequence>MNFKKPHHTAEVNATNIERDDRNGIYKIKPKGLNIVWGNDPRYWKVTPDKAELIQVSWLEVSGVVKGLQKGKTYSVEFEVNVKADGFGWDGTQVLVMAKAGKSGKYQFKEAKLSSGEGNVTVPRDSLQVRFPPTVDSEADLNLYFGLYEVWSGKWKGGLEIIRAHVKCIA</sequence>
<dbReference type="EMBL" id="JASCZI010030248">
    <property type="protein sequence ID" value="MED6119773.1"/>
    <property type="molecule type" value="Genomic_DNA"/>
</dbReference>
<organism evidence="1 2">
    <name type="scientific">Stylosanthes scabra</name>
    <dbReference type="NCBI Taxonomy" id="79078"/>
    <lineage>
        <taxon>Eukaryota</taxon>
        <taxon>Viridiplantae</taxon>
        <taxon>Streptophyta</taxon>
        <taxon>Embryophyta</taxon>
        <taxon>Tracheophyta</taxon>
        <taxon>Spermatophyta</taxon>
        <taxon>Magnoliopsida</taxon>
        <taxon>eudicotyledons</taxon>
        <taxon>Gunneridae</taxon>
        <taxon>Pentapetalae</taxon>
        <taxon>rosids</taxon>
        <taxon>fabids</taxon>
        <taxon>Fabales</taxon>
        <taxon>Fabaceae</taxon>
        <taxon>Papilionoideae</taxon>
        <taxon>50 kb inversion clade</taxon>
        <taxon>dalbergioids sensu lato</taxon>
        <taxon>Dalbergieae</taxon>
        <taxon>Pterocarpus clade</taxon>
        <taxon>Stylosanthes</taxon>
    </lineage>
</organism>
<evidence type="ECO:0000313" key="1">
    <source>
        <dbReference type="EMBL" id="MED6119773.1"/>
    </source>
</evidence>